<organism evidence="3 4">
    <name type="scientific">Anaerovibrio slackiae</name>
    <dbReference type="NCBI Taxonomy" id="2652309"/>
    <lineage>
        <taxon>Bacteria</taxon>
        <taxon>Bacillati</taxon>
        <taxon>Bacillota</taxon>
        <taxon>Negativicutes</taxon>
        <taxon>Selenomonadales</taxon>
        <taxon>Selenomonadaceae</taxon>
        <taxon>Anaerovibrio</taxon>
    </lineage>
</organism>
<name>A0A6I2UDH7_9FIRM</name>
<evidence type="ECO:0000313" key="3">
    <source>
        <dbReference type="EMBL" id="MSU07885.1"/>
    </source>
</evidence>
<dbReference type="Proteomes" id="UP000433181">
    <property type="component" value="Unassembled WGS sequence"/>
</dbReference>
<dbReference type="AlphaFoldDB" id="A0A6I2UDH7"/>
<feature type="domain" description="Mce/MlaD" evidence="2">
    <location>
        <begin position="35"/>
        <end position="109"/>
    </location>
</feature>
<evidence type="ECO:0000259" key="2">
    <source>
        <dbReference type="Pfam" id="PF02470"/>
    </source>
</evidence>
<feature type="transmembrane region" description="Helical" evidence="1">
    <location>
        <begin position="7"/>
        <end position="28"/>
    </location>
</feature>
<proteinExistence type="predicted"/>
<keyword evidence="4" id="KW-1185">Reference proteome</keyword>
<reference evidence="3 4" key="1">
    <citation type="submission" date="2019-08" db="EMBL/GenBank/DDBJ databases">
        <title>In-depth cultivation of the pig gut microbiome towards novel bacterial diversity and tailored functional studies.</title>
        <authorList>
            <person name="Wylensek D."/>
            <person name="Hitch T.C.A."/>
            <person name="Clavel T."/>
        </authorList>
    </citation>
    <scope>NUCLEOTIDE SEQUENCE [LARGE SCALE GENOMIC DNA]</scope>
    <source>
        <strain evidence="3 4">WCA-693-APC-5D-A</strain>
    </source>
</reference>
<dbReference type="InterPro" id="IPR003399">
    <property type="entry name" value="Mce/MlaD"/>
</dbReference>
<keyword evidence="1" id="KW-1133">Transmembrane helix</keyword>
<keyword evidence="1" id="KW-0812">Transmembrane</keyword>
<dbReference type="RefSeq" id="WP_154405846.1">
    <property type="nucleotide sequence ID" value="NZ_JAQXJM010000168.1"/>
</dbReference>
<dbReference type="EMBL" id="VUNR01000003">
    <property type="protein sequence ID" value="MSU07885.1"/>
    <property type="molecule type" value="Genomic_DNA"/>
</dbReference>
<dbReference type="PANTHER" id="PTHR33371">
    <property type="entry name" value="INTERMEMBRANE PHOSPHOLIPID TRANSPORT SYSTEM BINDING PROTEIN MLAD-RELATED"/>
    <property type="match status" value="1"/>
</dbReference>
<evidence type="ECO:0000313" key="4">
    <source>
        <dbReference type="Proteomes" id="UP000433181"/>
    </source>
</evidence>
<comment type="caution">
    <text evidence="3">The sequence shown here is derived from an EMBL/GenBank/DDBJ whole genome shotgun (WGS) entry which is preliminary data.</text>
</comment>
<dbReference type="InterPro" id="IPR052336">
    <property type="entry name" value="MlaD_Phospholipid_Transporter"/>
</dbReference>
<keyword evidence="1" id="KW-0472">Membrane</keyword>
<protein>
    <submittedName>
        <fullName evidence="3">MCE family protein</fullName>
    </submittedName>
</protein>
<gene>
    <name evidence="3" type="ORF">FYJ84_02630</name>
</gene>
<accession>A0A6I2UDH7</accession>
<sequence length="425" mass="45549">MKTEVKVGAFTLLGVMLLVGIMALLSGIRPGSDKGYNLSIGFPQAIGLTSGNDVCYAGVRIGKVSSVEPSGLGVVADVVIEDSVKIPKKSSVIVTSNGVMGGKFINITPAQDADMEDCYAPGDFLYGLQEATMDDMMANLNTAVLKVQTLLDSMNDVLGDKETQAALKEVSMNMRNITANIDRLTGTLAEMAASNQGDVRQMAQNLNRMTGSLMRAADSLEVLVSTFNGNGETGANLKEAIANLSATSKRIDNMASALEGVVTDPQVAEDLKATLHSVRGVSERADKMMGKVSSIETEGSLETMYSGKEDRWQTGISMDVRPDDSSFLRLGLNDIGEDNNVNFQGGMSRGIFGARAGVIDSKAGVGIDIGSKKLNLSVDGYDPNHFRLKSRLQYEIAKDTYLFTQVNDINKADKRATYFGLRRSF</sequence>
<evidence type="ECO:0000256" key="1">
    <source>
        <dbReference type="SAM" id="Phobius"/>
    </source>
</evidence>
<dbReference type="PANTHER" id="PTHR33371:SF4">
    <property type="entry name" value="INTERMEMBRANE PHOSPHOLIPID TRANSPORT SYSTEM BINDING PROTEIN MLAD"/>
    <property type="match status" value="1"/>
</dbReference>
<dbReference type="GeneID" id="96777798"/>
<dbReference type="Pfam" id="PF02470">
    <property type="entry name" value="MlaD"/>
    <property type="match status" value="1"/>
</dbReference>